<gene>
    <name evidence="1" type="ORF">ABID21_003893</name>
</gene>
<accession>A0ABV2HBH9</accession>
<protein>
    <submittedName>
        <fullName evidence="1">Uncharacterized protein</fullName>
    </submittedName>
</protein>
<dbReference type="Proteomes" id="UP001549031">
    <property type="component" value="Unassembled WGS sequence"/>
</dbReference>
<organism evidence="1 2">
    <name type="scientific">Pseudorhizobium tarimense</name>
    <dbReference type="NCBI Taxonomy" id="1079109"/>
    <lineage>
        <taxon>Bacteria</taxon>
        <taxon>Pseudomonadati</taxon>
        <taxon>Pseudomonadota</taxon>
        <taxon>Alphaproteobacteria</taxon>
        <taxon>Hyphomicrobiales</taxon>
        <taxon>Rhizobiaceae</taxon>
        <taxon>Rhizobium/Agrobacterium group</taxon>
        <taxon>Pseudorhizobium</taxon>
    </lineage>
</organism>
<dbReference type="EMBL" id="JBEPLJ010000016">
    <property type="protein sequence ID" value="MET3587762.1"/>
    <property type="molecule type" value="Genomic_DNA"/>
</dbReference>
<keyword evidence="2" id="KW-1185">Reference proteome</keyword>
<evidence type="ECO:0000313" key="1">
    <source>
        <dbReference type="EMBL" id="MET3587762.1"/>
    </source>
</evidence>
<comment type="caution">
    <text evidence="1">The sequence shown here is derived from an EMBL/GenBank/DDBJ whole genome shotgun (WGS) entry which is preliminary data.</text>
</comment>
<sequence length="32" mass="3526">MTMHQAFMAQVGIPAAEGDGTARYEEASWHMT</sequence>
<name>A0ABV2HBH9_9HYPH</name>
<reference evidence="1 2" key="1">
    <citation type="submission" date="2024-06" db="EMBL/GenBank/DDBJ databases">
        <title>Genomic Encyclopedia of Type Strains, Phase IV (KMG-IV): sequencing the most valuable type-strain genomes for metagenomic binning, comparative biology and taxonomic classification.</title>
        <authorList>
            <person name="Goeker M."/>
        </authorList>
    </citation>
    <scope>NUCLEOTIDE SEQUENCE [LARGE SCALE GENOMIC DNA]</scope>
    <source>
        <strain evidence="1 2">DSM 105042</strain>
    </source>
</reference>
<evidence type="ECO:0000313" key="2">
    <source>
        <dbReference type="Proteomes" id="UP001549031"/>
    </source>
</evidence>
<proteinExistence type="predicted"/>